<dbReference type="EMBL" id="CP036347">
    <property type="protein sequence ID" value="QDU01780.1"/>
    <property type="molecule type" value="Genomic_DNA"/>
</dbReference>
<organism evidence="2 3">
    <name type="scientific">Gimesia chilikensis</name>
    <dbReference type="NCBI Taxonomy" id="2605989"/>
    <lineage>
        <taxon>Bacteria</taxon>
        <taxon>Pseudomonadati</taxon>
        <taxon>Planctomycetota</taxon>
        <taxon>Planctomycetia</taxon>
        <taxon>Planctomycetales</taxon>
        <taxon>Planctomycetaceae</taxon>
        <taxon>Gimesia</taxon>
    </lineage>
</organism>
<dbReference type="Proteomes" id="UP000320722">
    <property type="component" value="Chromosome"/>
</dbReference>
<gene>
    <name evidence="2" type="ORF">V6x_14630</name>
</gene>
<reference evidence="2 3" key="1">
    <citation type="submission" date="2019-02" db="EMBL/GenBank/DDBJ databases">
        <title>Deep-cultivation of Planctomycetes and their phenomic and genomic characterization uncovers novel biology.</title>
        <authorList>
            <person name="Wiegand S."/>
            <person name="Jogler M."/>
            <person name="Boedeker C."/>
            <person name="Pinto D."/>
            <person name="Vollmers J."/>
            <person name="Rivas-Marin E."/>
            <person name="Kohn T."/>
            <person name="Peeters S.H."/>
            <person name="Heuer A."/>
            <person name="Rast P."/>
            <person name="Oberbeckmann S."/>
            <person name="Bunk B."/>
            <person name="Jeske O."/>
            <person name="Meyerdierks A."/>
            <person name="Storesund J.E."/>
            <person name="Kallscheuer N."/>
            <person name="Luecker S."/>
            <person name="Lage O.M."/>
            <person name="Pohl T."/>
            <person name="Merkel B.J."/>
            <person name="Hornburger P."/>
            <person name="Mueller R.-W."/>
            <person name="Bruemmer F."/>
            <person name="Labrenz M."/>
            <person name="Spormann A.M."/>
            <person name="Op den Camp H."/>
            <person name="Overmann J."/>
            <person name="Amann R."/>
            <person name="Jetten M.S.M."/>
            <person name="Mascher T."/>
            <person name="Medema M.H."/>
            <person name="Devos D.P."/>
            <person name="Kaster A.-K."/>
            <person name="Ovreas L."/>
            <person name="Rohde M."/>
            <person name="Galperin M.Y."/>
            <person name="Jogler C."/>
        </authorList>
    </citation>
    <scope>NUCLEOTIDE SEQUENCE [LARGE SCALE GENOMIC DNA]</scope>
    <source>
        <strain evidence="2 3">V6</strain>
    </source>
</reference>
<dbReference type="AlphaFoldDB" id="A0A517W946"/>
<proteinExistence type="predicted"/>
<evidence type="ECO:0000256" key="1">
    <source>
        <dbReference type="SAM" id="MobiDB-lite"/>
    </source>
</evidence>
<sequence>MQIEIQAGDRTEAAGKNHFGFIHGTYAPPPGPEKPSSDIPEHGSYVDEVLIFLPNEKYISTI</sequence>
<evidence type="ECO:0000313" key="3">
    <source>
        <dbReference type="Proteomes" id="UP000320722"/>
    </source>
</evidence>
<evidence type="ECO:0000313" key="2">
    <source>
        <dbReference type="EMBL" id="QDU01780.1"/>
    </source>
</evidence>
<accession>A0A517W946</accession>
<name>A0A517W946_9PLAN</name>
<feature type="region of interest" description="Disordered" evidence="1">
    <location>
        <begin position="20"/>
        <end position="41"/>
    </location>
</feature>
<dbReference type="RefSeq" id="WP_145038027.1">
    <property type="nucleotide sequence ID" value="NZ_CP036347.1"/>
</dbReference>
<protein>
    <submittedName>
        <fullName evidence="2">Uncharacterized protein</fullName>
    </submittedName>
</protein>